<protein>
    <submittedName>
        <fullName evidence="2">Uncharacterized protein</fullName>
    </submittedName>
</protein>
<dbReference type="RefSeq" id="WP_285486674.1">
    <property type="nucleotide sequence ID" value="NZ_BSTI01000004.1"/>
</dbReference>
<dbReference type="AlphaFoldDB" id="A0A9W6R0U9"/>
<dbReference type="Proteomes" id="UP001165136">
    <property type="component" value="Unassembled WGS sequence"/>
</dbReference>
<proteinExistence type="predicted"/>
<sequence length="112" mass="12475">MSDLTAEVALESERAAALLGELGAGWRKRLNTLRAQIAAGRREIPTLAELDTLIVEDEDRRRARTEAANLETAEEGGVLVQPAGSSARRPMRVRAQRWQGRPRYHIEWTEGA</sequence>
<evidence type="ECO:0000256" key="1">
    <source>
        <dbReference type="SAM" id="MobiDB-lite"/>
    </source>
</evidence>
<accession>A0A9W6R0U9</accession>
<evidence type="ECO:0000313" key="3">
    <source>
        <dbReference type="Proteomes" id="UP001165136"/>
    </source>
</evidence>
<reference evidence="2" key="1">
    <citation type="submission" date="2023-03" db="EMBL/GenBank/DDBJ databases">
        <title>Amycolatopsis taiwanensis NBRC 103393.</title>
        <authorList>
            <person name="Ichikawa N."/>
            <person name="Sato H."/>
            <person name="Tonouchi N."/>
        </authorList>
    </citation>
    <scope>NUCLEOTIDE SEQUENCE</scope>
    <source>
        <strain evidence="2">NBRC 103393</strain>
    </source>
</reference>
<comment type="caution">
    <text evidence="2">The sequence shown here is derived from an EMBL/GenBank/DDBJ whole genome shotgun (WGS) entry which is preliminary data.</text>
</comment>
<feature type="region of interest" description="Disordered" evidence="1">
    <location>
        <begin position="67"/>
        <end position="94"/>
    </location>
</feature>
<organism evidence="2 3">
    <name type="scientific">Amycolatopsis taiwanensis</name>
    <dbReference type="NCBI Taxonomy" id="342230"/>
    <lineage>
        <taxon>Bacteria</taxon>
        <taxon>Bacillati</taxon>
        <taxon>Actinomycetota</taxon>
        <taxon>Actinomycetes</taxon>
        <taxon>Pseudonocardiales</taxon>
        <taxon>Pseudonocardiaceae</taxon>
        <taxon>Amycolatopsis</taxon>
    </lineage>
</organism>
<name>A0A9W6R0U9_9PSEU</name>
<gene>
    <name evidence="2" type="ORF">Atai01_21040</name>
</gene>
<keyword evidence="3" id="KW-1185">Reference proteome</keyword>
<evidence type="ECO:0000313" key="2">
    <source>
        <dbReference type="EMBL" id="GLY65485.1"/>
    </source>
</evidence>
<dbReference type="EMBL" id="BSTI01000004">
    <property type="protein sequence ID" value="GLY65485.1"/>
    <property type="molecule type" value="Genomic_DNA"/>
</dbReference>